<evidence type="ECO:0000256" key="1">
    <source>
        <dbReference type="ARBA" id="ARBA00023015"/>
    </source>
</evidence>
<dbReference type="GO" id="GO:0003700">
    <property type="term" value="F:DNA-binding transcription factor activity"/>
    <property type="evidence" value="ECO:0007669"/>
    <property type="project" value="TreeGrafter"/>
</dbReference>
<dbReference type="Gene3D" id="1.10.10.60">
    <property type="entry name" value="Homeodomain-like"/>
    <property type="match status" value="1"/>
</dbReference>
<dbReference type="InterPro" id="IPR036271">
    <property type="entry name" value="Tet_transcr_reg_TetR-rel_C_sf"/>
</dbReference>
<dbReference type="SUPFAM" id="SSF46689">
    <property type="entry name" value="Homeodomain-like"/>
    <property type="match status" value="1"/>
</dbReference>
<dbReference type="PANTHER" id="PTHR30055:SF234">
    <property type="entry name" value="HTH-TYPE TRANSCRIPTIONAL REGULATOR BETI"/>
    <property type="match status" value="1"/>
</dbReference>
<evidence type="ECO:0000313" key="7">
    <source>
        <dbReference type="Proteomes" id="UP000008130"/>
    </source>
</evidence>
<evidence type="ECO:0000313" key="6">
    <source>
        <dbReference type="EMBL" id="ADZ71626.1"/>
    </source>
</evidence>
<dbReference type="AlphaFoldDB" id="F2IXK3"/>
<proteinExistence type="predicted"/>
<dbReference type="OrthoDB" id="9779746at2"/>
<dbReference type="PANTHER" id="PTHR30055">
    <property type="entry name" value="HTH-TYPE TRANSCRIPTIONAL REGULATOR RUTR"/>
    <property type="match status" value="1"/>
</dbReference>
<evidence type="ECO:0000256" key="2">
    <source>
        <dbReference type="ARBA" id="ARBA00023125"/>
    </source>
</evidence>
<gene>
    <name evidence="6" type="ordered locus">SL003B_3204</name>
</gene>
<feature type="domain" description="HTH tetR-type" evidence="5">
    <location>
        <begin position="10"/>
        <end position="70"/>
    </location>
</feature>
<dbReference type="STRING" id="991905.SL003B_3204"/>
<accession>F2IXK3</accession>
<evidence type="ECO:0000256" key="4">
    <source>
        <dbReference type="PROSITE-ProRule" id="PRU00335"/>
    </source>
</evidence>
<organism evidence="6 7">
    <name type="scientific">Polymorphum gilvum (strain LMG 25793 / CGMCC 1.9160 / SL003B-26A1)</name>
    <dbReference type="NCBI Taxonomy" id="991905"/>
    <lineage>
        <taxon>Bacteria</taxon>
        <taxon>Pseudomonadati</taxon>
        <taxon>Pseudomonadota</taxon>
        <taxon>Alphaproteobacteria</taxon>
        <taxon>Rhodobacterales</taxon>
        <taxon>Paracoccaceae</taxon>
        <taxon>Polymorphum</taxon>
    </lineage>
</organism>
<dbReference type="InterPro" id="IPR001647">
    <property type="entry name" value="HTH_TetR"/>
</dbReference>
<dbReference type="EMBL" id="CP002568">
    <property type="protein sequence ID" value="ADZ71626.1"/>
    <property type="molecule type" value="Genomic_DNA"/>
</dbReference>
<dbReference type="PROSITE" id="PS50977">
    <property type="entry name" value="HTH_TETR_2"/>
    <property type="match status" value="1"/>
</dbReference>
<dbReference type="Gene3D" id="1.10.357.10">
    <property type="entry name" value="Tetracycline Repressor, domain 2"/>
    <property type="match status" value="1"/>
</dbReference>
<dbReference type="KEGG" id="pgv:SL003B_3204"/>
<protein>
    <submittedName>
        <fullName evidence="6">Putative transcriptional regulator, TetR family</fullName>
    </submittedName>
</protein>
<dbReference type="HOGENOM" id="CLU_069356_12_4_5"/>
<dbReference type="InterPro" id="IPR009057">
    <property type="entry name" value="Homeodomain-like_sf"/>
</dbReference>
<evidence type="ECO:0000256" key="3">
    <source>
        <dbReference type="ARBA" id="ARBA00023163"/>
    </source>
</evidence>
<dbReference type="RefSeq" id="WP_013653935.1">
    <property type="nucleotide sequence ID" value="NC_015259.1"/>
</dbReference>
<dbReference type="InterPro" id="IPR041490">
    <property type="entry name" value="KstR2_TetR_C"/>
</dbReference>
<name>F2IXK3_POLGS</name>
<dbReference type="SUPFAM" id="SSF48498">
    <property type="entry name" value="Tetracyclin repressor-like, C-terminal domain"/>
    <property type="match status" value="1"/>
</dbReference>
<evidence type="ECO:0000259" key="5">
    <source>
        <dbReference type="PROSITE" id="PS50977"/>
    </source>
</evidence>
<reference evidence="6 7" key="1">
    <citation type="journal article" date="2011" name="J. Bacteriol.">
        <title>Complete genome sequence of Polymorphum gilvum SL003B-26A1T, a crude oil-degrading bacterium from oil-polluted saline soil.</title>
        <authorList>
            <person name="Li S.G."/>
            <person name="Tang Y.Q."/>
            <person name="Nie Y."/>
            <person name="Cai M."/>
            <person name="Wu X.L."/>
        </authorList>
    </citation>
    <scope>NUCLEOTIDE SEQUENCE [LARGE SCALE GENOMIC DNA]</scope>
    <source>
        <strain evidence="7">LMG 25793 / CGMCC 1.9160 / SL003B-26A1</strain>
    </source>
</reference>
<dbReference type="Pfam" id="PF00440">
    <property type="entry name" value="TetR_N"/>
    <property type="match status" value="1"/>
</dbReference>
<dbReference type="eggNOG" id="COG1309">
    <property type="taxonomic scope" value="Bacteria"/>
</dbReference>
<keyword evidence="7" id="KW-1185">Reference proteome</keyword>
<keyword evidence="1" id="KW-0805">Transcription regulation</keyword>
<dbReference type="PATRIC" id="fig|991905.3.peg.3292"/>
<dbReference type="PRINTS" id="PR00455">
    <property type="entry name" value="HTHTETR"/>
</dbReference>
<dbReference type="InterPro" id="IPR050109">
    <property type="entry name" value="HTH-type_TetR-like_transc_reg"/>
</dbReference>
<dbReference type="GO" id="GO:0000976">
    <property type="term" value="F:transcription cis-regulatory region binding"/>
    <property type="evidence" value="ECO:0007669"/>
    <property type="project" value="TreeGrafter"/>
</dbReference>
<dbReference type="Proteomes" id="UP000008130">
    <property type="component" value="Chromosome"/>
</dbReference>
<sequence>MARTRAADYDDKRNAILNRSAALFAAKGIDRAAMSEVARACGVSKALLYHYYASKEALVFDIIHAHLSELDEAIAEADAPDLAPDQRLRALVRRTLEAYRDANDKHKVQLAGVPALPADKAEAIKAIERRIVRRYSDALLAVNPDLNRDRPLLRPVTMSLLGMLNWVYMWFRPDGPISREDYADIAATLVLEGVKAVR</sequence>
<dbReference type="Pfam" id="PF17932">
    <property type="entry name" value="TetR_C_24"/>
    <property type="match status" value="1"/>
</dbReference>
<keyword evidence="2 4" id="KW-0238">DNA-binding</keyword>
<feature type="DNA-binding region" description="H-T-H motif" evidence="4">
    <location>
        <begin position="33"/>
        <end position="52"/>
    </location>
</feature>
<keyword evidence="3" id="KW-0804">Transcription</keyword>